<dbReference type="Proteomes" id="UP000534306">
    <property type="component" value="Unassembled WGS sequence"/>
</dbReference>
<dbReference type="AlphaFoldDB" id="A0A7Y4P0Q1"/>
<accession>A0A7Y4P0Q1</accession>
<dbReference type="RefSeq" id="WP_171674571.1">
    <property type="nucleotide sequence ID" value="NZ_BAAAGT010000001.1"/>
</dbReference>
<reference evidence="1 4" key="2">
    <citation type="submission" date="2020-08" db="EMBL/GenBank/DDBJ databases">
        <title>Sequencing the genomes of 1000 actinobacteria strains.</title>
        <authorList>
            <person name="Klenk H.-P."/>
        </authorList>
    </citation>
    <scope>NUCLEOTIDE SEQUENCE [LARGE SCALE GENOMIC DNA]</scope>
    <source>
        <strain evidence="1 4">DSM 15626</strain>
    </source>
</reference>
<proteinExistence type="predicted"/>
<dbReference type="Proteomes" id="UP000553957">
    <property type="component" value="Unassembled WGS sequence"/>
</dbReference>
<dbReference type="EMBL" id="JABJRC010000003">
    <property type="protein sequence ID" value="NOL42123.1"/>
    <property type="molecule type" value="Genomic_DNA"/>
</dbReference>
<evidence type="ECO:0000313" key="2">
    <source>
        <dbReference type="EMBL" id="NOL42123.1"/>
    </source>
</evidence>
<name>A0A7Y4P0Q1_9ACTN</name>
<protein>
    <submittedName>
        <fullName evidence="2">Uncharacterized protein</fullName>
    </submittedName>
</protein>
<dbReference type="EMBL" id="JACHKF010000001">
    <property type="protein sequence ID" value="MBB6565859.1"/>
    <property type="molecule type" value="Genomic_DNA"/>
</dbReference>
<organism evidence="2 3">
    <name type="scientific">Kribbella sandramycini</name>
    <dbReference type="NCBI Taxonomy" id="60450"/>
    <lineage>
        <taxon>Bacteria</taxon>
        <taxon>Bacillati</taxon>
        <taxon>Actinomycetota</taxon>
        <taxon>Actinomycetes</taxon>
        <taxon>Propionibacteriales</taxon>
        <taxon>Kribbellaceae</taxon>
        <taxon>Kribbella</taxon>
    </lineage>
</organism>
<evidence type="ECO:0000313" key="3">
    <source>
        <dbReference type="Proteomes" id="UP000534306"/>
    </source>
</evidence>
<gene>
    <name evidence="1" type="ORF">HNR71_001496</name>
    <name evidence="2" type="ORF">HPO96_17905</name>
</gene>
<reference evidence="2 3" key="1">
    <citation type="submission" date="2020-05" db="EMBL/GenBank/DDBJ databases">
        <title>Genome sequence of Kribbella sandramycini ATCC 39419.</title>
        <authorList>
            <person name="Maclea K.S."/>
            <person name="Fair J.L."/>
        </authorList>
    </citation>
    <scope>NUCLEOTIDE SEQUENCE [LARGE SCALE GENOMIC DNA]</scope>
    <source>
        <strain evidence="2 3">ATCC 39419</strain>
    </source>
</reference>
<comment type="caution">
    <text evidence="2">The sequence shown here is derived from an EMBL/GenBank/DDBJ whole genome shotgun (WGS) entry which is preliminary data.</text>
</comment>
<evidence type="ECO:0000313" key="1">
    <source>
        <dbReference type="EMBL" id="MBB6565859.1"/>
    </source>
</evidence>
<keyword evidence="3" id="KW-1185">Reference proteome</keyword>
<evidence type="ECO:0000313" key="4">
    <source>
        <dbReference type="Proteomes" id="UP000553957"/>
    </source>
</evidence>
<sequence>MNTDDWQYIAIVSQAARETAERPGALWRRQGDVLEYLSFVDWTWHPGTERYFPLPSLQVTISAEQAEELLADRQRFVKYWVLHESRAKGDPSDGTFVYRRLSSPDRLAEQYFWNTEWTDTTEIHDFLVGGPHDVPDLKPIDAAEAERIIQETTGVVGATDL</sequence>